<evidence type="ECO:0000313" key="2">
    <source>
        <dbReference type="WBParaSite" id="Gr19_v10_g5710.t1"/>
    </source>
</evidence>
<accession>A0A914HYQ9</accession>
<dbReference type="AlphaFoldDB" id="A0A914HYQ9"/>
<reference evidence="2" key="1">
    <citation type="submission" date="2022-11" db="UniProtKB">
        <authorList>
            <consortium name="WormBaseParasite"/>
        </authorList>
    </citation>
    <scope>IDENTIFICATION</scope>
</reference>
<dbReference type="Proteomes" id="UP000887572">
    <property type="component" value="Unplaced"/>
</dbReference>
<organism evidence="1 2">
    <name type="scientific">Globodera rostochiensis</name>
    <name type="common">Golden nematode worm</name>
    <name type="synonym">Heterodera rostochiensis</name>
    <dbReference type="NCBI Taxonomy" id="31243"/>
    <lineage>
        <taxon>Eukaryota</taxon>
        <taxon>Metazoa</taxon>
        <taxon>Ecdysozoa</taxon>
        <taxon>Nematoda</taxon>
        <taxon>Chromadorea</taxon>
        <taxon>Rhabditida</taxon>
        <taxon>Tylenchina</taxon>
        <taxon>Tylenchomorpha</taxon>
        <taxon>Tylenchoidea</taxon>
        <taxon>Heteroderidae</taxon>
        <taxon>Heteroderinae</taxon>
        <taxon>Globodera</taxon>
    </lineage>
</organism>
<keyword evidence="1" id="KW-1185">Reference proteome</keyword>
<name>A0A914HYQ9_GLORO</name>
<sequence>MCSVNFAGQCLLQNHGLLYADRNLTLCKKLIKLMRLCLNKPAMFWDKKFRPLNFAIPLEVNKHIKSIFRQKGKLLDTKQMEFGELYQRTNNRP</sequence>
<evidence type="ECO:0000313" key="1">
    <source>
        <dbReference type="Proteomes" id="UP000887572"/>
    </source>
</evidence>
<proteinExistence type="predicted"/>
<protein>
    <submittedName>
        <fullName evidence="2">Uncharacterized protein</fullName>
    </submittedName>
</protein>
<dbReference type="WBParaSite" id="Gr19_v10_g5710.t1">
    <property type="protein sequence ID" value="Gr19_v10_g5710.t1"/>
    <property type="gene ID" value="Gr19_v10_g5710"/>
</dbReference>